<dbReference type="GO" id="GO:0003677">
    <property type="term" value="F:DNA binding"/>
    <property type="evidence" value="ECO:0007669"/>
    <property type="project" value="UniProtKB-KW"/>
</dbReference>
<dbReference type="AlphaFoldDB" id="A0A7X3SIR7"/>
<dbReference type="InterPro" id="IPR014284">
    <property type="entry name" value="RNA_pol_sigma-70_dom"/>
</dbReference>
<dbReference type="GO" id="GO:0006352">
    <property type="term" value="P:DNA-templated transcription initiation"/>
    <property type="evidence" value="ECO:0007669"/>
    <property type="project" value="InterPro"/>
</dbReference>
<evidence type="ECO:0000313" key="6">
    <source>
        <dbReference type="EMBL" id="MXP75640.1"/>
    </source>
</evidence>
<evidence type="ECO:0000256" key="1">
    <source>
        <dbReference type="ARBA" id="ARBA00023015"/>
    </source>
</evidence>
<proteinExistence type="predicted"/>
<dbReference type="Proteomes" id="UP000460412">
    <property type="component" value="Unassembled WGS sequence"/>
</dbReference>
<comment type="caution">
    <text evidence="6">The sequence shown here is derived from an EMBL/GenBank/DDBJ whole genome shotgun (WGS) entry which is preliminary data.</text>
</comment>
<dbReference type="PANTHER" id="PTHR43133">
    <property type="entry name" value="RNA POLYMERASE ECF-TYPE SIGMA FACTO"/>
    <property type="match status" value="1"/>
</dbReference>
<dbReference type="PANTHER" id="PTHR43133:SF8">
    <property type="entry name" value="RNA POLYMERASE SIGMA FACTOR HI_1459-RELATED"/>
    <property type="match status" value="1"/>
</dbReference>
<keyword evidence="2" id="KW-0731">Sigma factor</keyword>
<evidence type="ECO:0000256" key="4">
    <source>
        <dbReference type="ARBA" id="ARBA00023163"/>
    </source>
</evidence>
<dbReference type="InterPro" id="IPR036388">
    <property type="entry name" value="WH-like_DNA-bd_sf"/>
</dbReference>
<dbReference type="Pfam" id="PF04545">
    <property type="entry name" value="Sigma70_r4"/>
    <property type="match status" value="1"/>
</dbReference>
<gene>
    <name evidence="6" type="ORF">GN277_09650</name>
</gene>
<dbReference type="InterPro" id="IPR007630">
    <property type="entry name" value="RNA_pol_sigma70_r4"/>
</dbReference>
<accession>A0A7X3SIR7</accession>
<keyword evidence="1" id="KW-0805">Transcription regulation</keyword>
<dbReference type="InterPro" id="IPR039425">
    <property type="entry name" value="RNA_pol_sigma-70-like"/>
</dbReference>
<sequence>MDCTEAYREHIMYSFNGFCKVVIRYAAINAWRDRNRRRQKEISFEYLTEEKFYPLSTSDEFLKSPYEQYPVTICGQTIILTNGELAAALLSLPEKKREIIYLYFFGNYTQQEIADLYGHCKSTAWHYIHSALQMLQKEMEGFSHGEY</sequence>
<dbReference type="InterPro" id="IPR013324">
    <property type="entry name" value="RNA_pol_sigma_r3/r4-like"/>
</dbReference>
<reference evidence="6 7" key="1">
    <citation type="submission" date="2019-12" db="EMBL/GenBank/DDBJ databases">
        <title>Sporaefaciens musculi gen. nov., sp. nov., a novel bacterium isolated from the caecum of an obese mouse.</title>
        <authorList>
            <person name="Rasmussen T.S."/>
            <person name="Streidl T."/>
            <person name="Hitch T.C.A."/>
            <person name="Wortmann E."/>
            <person name="Deptula P."/>
            <person name="Hansen M."/>
            <person name="Nielsen D.S."/>
            <person name="Clavel T."/>
            <person name="Vogensen F.K."/>
        </authorList>
    </citation>
    <scope>NUCLEOTIDE SEQUENCE [LARGE SCALE GENOMIC DNA]</scope>
    <source>
        <strain evidence="6 7">WCA-9-b2</strain>
    </source>
</reference>
<evidence type="ECO:0000256" key="2">
    <source>
        <dbReference type="ARBA" id="ARBA00023082"/>
    </source>
</evidence>
<dbReference type="Gene3D" id="1.10.10.10">
    <property type="entry name" value="Winged helix-like DNA-binding domain superfamily/Winged helix DNA-binding domain"/>
    <property type="match status" value="1"/>
</dbReference>
<keyword evidence="3" id="KW-0238">DNA-binding</keyword>
<evidence type="ECO:0000313" key="7">
    <source>
        <dbReference type="Proteomes" id="UP000460412"/>
    </source>
</evidence>
<evidence type="ECO:0000256" key="3">
    <source>
        <dbReference type="ARBA" id="ARBA00023125"/>
    </source>
</evidence>
<keyword evidence="7" id="KW-1185">Reference proteome</keyword>
<dbReference type="EMBL" id="WUQX01000001">
    <property type="protein sequence ID" value="MXP75640.1"/>
    <property type="molecule type" value="Genomic_DNA"/>
</dbReference>
<evidence type="ECO:0000259" key="5">
    <source>
        <dbReference type="Pfam" id="PF04545"/>
    </source>
</evidence>
<dbReference type="SUPFAM" id="SSF88659">
    <property type="entry name" value="Sigma3 and sigma4 domains of RNA polymerase sigma factors"/>
    <property type="match status" value="1"/>
</dbReference>
<feature type="domain" description="RNA polymerase sigma-70 region 4" evidence="5">
    <location>
        <begin position="88"/>
        <end position="136"/>
    </location>
</feature>
<name>A0A7X3SIR7_9FIRM</name>
<dbReference type="RefSeq" id="WP_159750877.1">
    <property type="nucleotide sequence ID" value="NZ_WUQX01000001.1"/>
</dbReference>
<keyword evidence="4" id="KW-0804">Transcription</keyword>
<dbReference type="CDD" id="cd06171">
    <property type="entry name" value="Sigma70_r4"/>
    <property type="match status" value="1"/>
</dbReference>
<organism evidence="6 7">
    <name type="scientific">Sporofaciens musculi</name>
    <dbReference type="NCBI Taxonomy" id="2681861"/>
    <lineage>
        <taxon>Bacteria</taxon>
        <taxon>Bacillati</taxon>
        <taxon>Bacillota</taxon>
        <taxon>Clostridia</taxon>
        <taxon>Lachnospirales</taxon>
        <taxon>Lachnospiraceae</taxon>
        <taxon>Sporofaciens</taxon>
    </lineage>
</organism>
<protein>
    <submittedName>
        <fullName evidence="6">Sigma-70 family RNA polymerase sigma factor</fullName>
    </submittedName>
</protein>
<dbReference type="GO" id="GO:0016987">
    <property type="term" value="F:sigma factor activity"/>
    <property type="evidence" value="ECO:0007669"/>
    <property type="project" value="UniProtKB-KW"/>
</dbReference>
<dbReference type="NCBIfam" id="TIGR02937">
    <property type="entry name" value="sigma70-ECF"/>
    <property type="match status" value="1"/>
</dbReference>